<dbReference type="EMBL" id="JAMKPW020000024">
    <property type="protein sequence ID" value="KAK8205549.1"/>
    <property type="molecule type" value="Genomic_DNA"/>
</dbReference>
<name>A0ACC3SAF7_9PEZI</name>
<proteinExistence type="predicted"/>
<organism evidence="1 2">
    <name type="scientific">Zalaria obscura</name>
    <dbReference type="NCBI Taxonomy" id="2024903"/>
    <lineage>
        <taxon>Eukaryota</taxon>
        <taxon>Fungi</taxon>
        <taxon>Dikarya</taxon>
        <taxon>Ascomycota</taxon>
        <taxon>Pezizomycotina</taxon>
        <taxon>Dothideomycetes</taxon>
        <taxon>Dothideomycetidae</taxon>
        <taxon>Dothideales</taxon>
        <taxon>Zalariaceae</taxon>
        <taxon>Zalaria</taxon>
    </lineage>
</organism>
<keyword evidence="2" id="KW-1185">Reference proteome</keyword>
<evidence type="ECO:0000313" key="1">
    <source>
        <dbReference type="EMBL" id="KAK8205549.1"/>
    </source>
</evidence>
<gene>
    <name evidence="1" type="ORF">M8818_004922</name>
</gene>
<comment type="caution">
    <text evidence="1">The sequence shown here is derived from an EMBL/GenBank/DDBJ whole genome shotgun (WGS) entry which is preliminary data.</text>
</comment>
<sequence length="370" mass="39092">MAIPYDRFASTKSPIMFGEPATGTTPVVKLPPNRFAAAFGHSIPRVSFGFSGFKRSSSVAGLANISGGDTMHKRPCWASGTSNMIIRGNTERSDSPFAALRSVTATSLDGAGLEFRHPGIPWLSTSTTISETDRHGRGKSILESVPPHNAGAASSTEAQRDGHSGDRQLPSPPSTGGTGASTAHDAQGPPVPSTLLTSPNMPAVRLEIEVERSSTQPMDETVKHEDTAVIIHSDTLATIPETSPLAPAPTRCPTIAPEQQAQIILEIYDTVSTVSAFIDLTGCTSVDAFLAKAAAAIDEACDEDELASAGQPKRIETVKVKFPAHMHARTVCVRRGNAASFEGVMRILKAQKDCSDGIITVEVSRRRIVA</sequence>
<evidence type="ECO:0000313" key="2">
    <source>
        <dbReference type="Proteomes" id="UP001320706"/>
    </source>
</evidence>
<dbReference type="Proteomes" id="UP001320706">
    <property type="component" value="Unassembled WGS sequence"/>
</dbReference>
<accession>A0ACC3SAF7</accession>
<protein>
    <submittedName>
        <fullName evidence="1">Uncharacterized protein</fullName>
    </submittedName>
</protein>
<reference evidence="1" key="1">
    <citation type="submission" date="2024-02" db="EMBL/GenBank/DDBJ databases">
        <title>Metagenome Assembled Genome of Zalaria obscura JY119.</title>
        <authorList>
            <person name="Vighnesh L."/>
            <person name="Jagadeeshwari U."/>
            <person name="Venkata Ramana C."/>
            <person name="Sasikala C."/>
        </authorList>
    </citation>
    <scope>NUCLEOTIDE SEQUENCE</scope>
    <source>
        <strain evidence="1">JY119</strain>
    </source>
</reference>